<dbReference type="Gene3D" id="3.30.1360.40">
    <property type="match status" value="1"/>
</dbReference>
<dbReference type="GeneID" id="78126366"/>
<evidence type="ECO:0000256" key="3">
    <source>
        <dbReference type="ARBA" id="ARBA00022840"/>
    </source>
</evidence>
<feature type="domain" description="Carboxyltransferase" evidence="4">
    <location>
        <begin position="5"/>
        <end position="205"/>
    </location>
</feature>
<dbReference type="GO" id="GO:0016787">
    <property type="term" value="F:hydrolase activity"/>
    <property type="evidence" value="ECO:0007669"/>
    <property type="project" value="UniProtKB-KW"/>
</dbReference>
<dbReference type="AlphaFoldDB" id="A0A5N6S6X8"/>
<dbReference type="RefSeq" id="WP_152579960.1">
    <property type="nucleotide sequence ID" value="NZ_QDAG01000001.1"/>
</dbReference>
<sequence>MTNPLLISPCGECGLRVESTSSEDDEDWRTVHNLSRLLGMTQLPGLYNAVPTYNSTLLEFDPVLTDADTVTAFVRLLEQAHDLTAPLPQARIFDVPVVYGSEYGPDLPFVADYLELSQSEVIRLHGAQDLIVRCLGGPAASCMTDGPEFAKPIPRLDDPRLSVPAQSVSLAGRQGVIGPVKAPSGWRAIGITPIQLMDLDDPDLVPYRPGDHIRFRAIEESQWDQYNGRAMRDMEVQR</sequence>
<dbReference type="Proteomes" id="UP000325415">
    <property type="component" value="Unassembled WGS sequence"/>
</dbReference>
<accession>A0A5N6S6X8</accession>
<keyword evidence="3" id="KW-0067">ATP-binding</keyword>
<proteinExistence type="predicted"/>
<evidence type="ECO:0000256" key="1">
    <source>
        <dbReference type="ARBA" id="ARBA00022741"/>
    </source>
</evidence>
<keyword evidence="1" id="KW-0547">Nucleotide-binding</keyword>
<dbReference type="SUPFAM" id="SSF50891">
    <property type="entry name" value="Cyclophilin-like"/>
    <property type="match status" value="1"/>
</dbReference>
<dbReference type="Pfam" id="PF02682">
    <property type="entry name" value="CT_C_D"/>
    <property type="match status" value="1"/>
</dbReference>
<name>A0A5N6S6X8_9BIFI</name>
<gene>
    <name evidence="5" type="ORF">DDE84_01450</name>
</gene>
<dbReference type="EMBL" id="QDAG01000001">
    <property type="protein sequence ID" value="KAE8130269.1"/>
    <property type="molecule type" value="Genomic_DNA"/>
</dbReference>
<keyword evidence="6" id="KW-1185">Reference proteome</keyword>
<dbReference type="GO" id="GO:0005524">
    <property type="term" value="F:ATP binding"/>
    <property type="evidence" value="ECO:0007669"/>
    <property type="project" value="UniProtKB-KW"/>
</dbReference>
<dbReference type="PANTHER" id="PTHR34698:SF2">
    <property type="entry name" value="5-OXOPROLINASE SUBUNIT B"/>
    <property type="match status" value="1"/>
</dbReference>
<organism evidence="5 6">
    <name type="scientific">Bifidobacterium tibiigranuli</name>
    <dbReference type="NCBI Taxonomy" id="2172043"/>
    <lineage>
        <taxon>Bacteria</taxon>
        <taxon>Bacillati</taxon>
        <taxon>Actinomycetota</taxon>
        <taxon>Actinomycetes</taxon>
        <taxon>Bifidobacteriales</taxon>
        <taxon>Bifidobacteriaceae</taxon>
        <taxon>Bifidobacterium</taxon>
    </lineage>
</organism>
<dbReference type="SUPFAM" id="SSF160467">
    <property type="entry name" value="PH0987 N-terminal domain-like"/>
    <property type="match status" value="1"/>
</dbReference>
<evidence type="ECO:0000256" key="2">
    <source>
        <dbReference type="ARBA" id="ARBA00022801"/>
    </source>
</evidence>
<protein>
    <submittedName>
        <fullName evidence="5">Allophanate hydrolase subunit 1</fullName>
    </submittedName>
</protein>
<dbReference type="InterPro" id="IPR003833">
    <property type="entry name" value="CT_C_D"/>
</dbReference>
<dbReference type="Gene3D" id="2.40.100.10">
    <property type="entry name" value="Cyclophilin-like"/>
    <property type="match status" value="1"/>
</dbReference>
<dbReference type="SMART" id="SM00796">
    <property type="entry name" value="AHS1"/>
    <property type="match status" value="1"/>
</dbReference>
<comment type="caution">
    <text evidence="5">The sequence shown here is derived from an EMBL/GenBank/DDBJ whole genome shotgun (WGS) entry which is preliminary data.</text>
</comment>
<evidence type="ECO:0000313" key="6">
    <source>
        <dbReference type="Proteomes" id="UP000325415"/>
    </source>
</evidence>
<evidence type="ECO:0000313" key="5">
    <source>
        <dbReference type="EMBL" id="KAE8130269.1"/>
    </source>
</evidence>
<dbReference type="InterPro" id="IPR029000">
    <property type="entry name" value="Cyclophilin-like_dom_sf"/>
</dbReference>
<evidence type="ECO:0000259" key="4">
    <source>
        <dbReference type="SMART" id="SM00796"/>
    </source>
</evidence>
<keyword evidence="2 5" id="KW-0378">Hydrolase</keyword>
<reference evidence="5 6" key="1">
    <citation type="submission" date="2018-04" db="EMBL/GenBank/DDBJ databases">
        <authorList>
            <person name="Eckel V.P."/>
            <person name="Vogel R.F."/>
        </authorList>
    </citation>
    <scope>NUCLEOTIDE SEQUENCE [LARGE SCALE GENOMIC DNA]</scope>
    <source>
        <strain evidence="6">TMW 2.1764</strain>
    </source>
</reference>
<dbReference type="PANTHER" id="PTHR34698">
    <property type="entry name" value="5-OXOPROLINASE SUBUNIT B"/>
    <property type="match status" value="1"/>
</dbReference>
<dbReference type="OrthoDB" id="9768696at2"/>
<dbReference type="InterPro" id="IPR010016">
    <property type="entry name" value="PxpB"/>
</dbReference>